<dbReference type="PANTHER" id="PTHR43802">
    <property type="entry name" value="ENOYL-COA HYDRATASE"/>
    <property type="match status" value="1"/>
</dbReference>
<dbReference type="EMBL" id="QHLY01000004">
    <property type="protein sequence ID" value="PXA72747.1"/>
    <property type="molecule type" value="Genomic_DNA"/>
</dbReference>
<evidence type="ECO:0000313" key="2">
    <source>
        <dbReference type="EMBL" id="PXA72747.1"/>
    </source>
</evidence>
<dbReference type="EC" id="4.2.1.17" evidence="2"/>
<comment type="similarity">
    <text evidence="1">Belongs to the enoyl-CoA hydratase/isomerase family.</text>
</comment>
<gene>
    <name evidence="2" type="ORF">CTB96_01165</name>
</gene>
<dbReference type="Gene3D" id="3.90.226.10">
    <property type="entry name" value="2-enoyl-CoA Hydratase, Chain A, domain 1"/>
    <property type="match status" value="1"/>
</dbReference>
<proteinExistence type="inferred from homology"/>
<dbReference type="OrthoDB" id="9777711at2"/>
<dbReference type="RefSeq" id="WP_110125074.1">
    <property type="nucleotide sequence ID" value="NZ_QHLY01000004.1"/>
</dbReference>
<dbReference type="CDD" id="cd06558">
    <property type="entry name" value="crotonase-like"/>
    <property type="match status" value="1"/>
</dbReference>
<dbReference type="InterPro" id="IPR001753">
    <property type="entry name" value="Enoyl-CoA_hydra/iso"/>
</dbReference>
<dbReference type="GO" id="GO:0004300">
    <property type="term" value="F:enoyl-CoA hydratase activity"/>
    <property type="evidence" value="ECO:0007669"/>
    <property type="project" value="UniProtKB-EC"/>
</dbReference>
<organism evidence="2 3">
    <name type="scientific">Cryobacterium arcticum</name>
    <dbReference type="NCBI Taxonomy" id="670052"/>
    <lineage>
        <taxon>Bacteria</taxon>
        <taxon>Bacillati</taxon>
        <taxon>Actinomycetota</taxon>
        <taxon>Actinomycetes</taxon>
        <taxon>Micrococcales</taxon>
        <taxon>Microbacteriaceae</taxon>
        <taxon>Cryobacterium</taxon>
    </lineage>
</organism>
<reference evidence="2 3" key="1">
    <citation type="submission" date="2018-05" db="EMBL/GenBank/DDBJ databases">
        <title>Genetic diversity of glacier-inhabiting Cryobacterium bacteria in China and description of Cryobacterium mengkeensis sp. nov. and Arthrobacter glacialis sp. nov.</title>
        <authorList>
            <person name="Liu Q."/>
            <person name="Xin Y.-H."/>
        </authorList>
    </citation>
    <scope>NUCLEOTIDE SEQUENCE [LARGE SCALE GENOMIC DNA]</scope>
    <source>
        <strain evidence="2 3">SK-1</strain>
    </source>
</reference>
<sequence>MTDASDARVVVERRGHLLLIGLNRPEKRNAADFAMLQQLALAYGQLERDPDLRVGVVHALGEHFTAGLDLADIGPRLGPEGLEMVPEGGINPWQVDGTALSKPVVIAVQGTCLTLGIELMLASDIVVAAESTRFGQIEVSRGILPFGGATIRFPRAAGWGNAMRWLLTGDLFDAREAHRLGLVQEIAPNGRELHRAIELAERIAAQAPLAVQATLANARLALREGAAAAEAELQPALARLAGSTDARIGMEAFLTRTEAVFEGR</sequence>
<keyword evidence="2" id="KW-0456">Lyase</keyword>
<dbReference type="AlphaFoldDB" id="A0A317ZZC9"/>
<evidence type="ECO:0000256" key="1">
    <source>
        <dbReference type="ARBA" id="ARBA00005254"/>
    </source>
</evidence>
<dbReference type="NCBIfam" id="NF005126">
    <property type="entry name" value="PRK06563.1"/>
    <property type="match status" value="1"/>
</dbReference>
<dbReference type="InterPro" id="IPR014748">
    <property type="entry name" value="Enoyl-CoA_hydra_C"/>
</dbReference>
<comment type="caution">
    <text evidence="2">The sequence shown here is derived from an EMBL/GenBank/DDBJ whole genome shotgun (WGS) entry which is preliminary data.</text>
</comment>
<dbReference type="SUPFAM" id="SSF52096">
    <property type="entry name" value="ClpP/crotonase"/>
    <property type="match status" value="1"/>
</dbReference>
<name>A0A317ZZC9_9MICO</name>
<keyword evidence="3" id="KW-1185">Reference proteome</keyword>
<accession>A0A317ZZC9</accession>
<dbReference type="PANTHER" id="PTHR43802:SF1">
    <property type="entry name" value="IP11341P-RELATED"/>
    <property type="match status" value="1"/>
</dbReference>
<dbReference type="Proteomes" id="UP000246722">
    <property type="component" value="Unassembled WGS sequence"/>
</dbReference>
<dbReference type="Pfam" id="PF00378">
    <property type="entry name" value="ECH_1"/>
    <property type="match status" value="1"/>
</dbReference>
<dbReference type="InterPro" id="IPR029045">
    <property type="entry name" value="ClpP/crotonase-like_dom_sf"/>
</dbReference>
<dbReference type="Gene3D" id="1.10.12.10">
    <property type="entry name" value="Lyase 2-enoyl-coa Hydratase, Chain A, domain 2"/>
    <property type="match status" value="1"/>
</dbReference>
<evidence type="ECO:0000313" key="3">
    <source>
        <dbReference type="Proteomes" id="UP000246722"/>
    </source>
</evidence>
<protein>
    <submittedName>
        <fullName evidence="2">Enoyl-CoA hydratase</fullName>
        <ecNumber evidence="2">4.2.1.17</ecNumber>
    </submittedName>
</protein>